<proteinExistence type="predicted"/>
<dbReference type="GO" id="GO:0003677">
    <property type="term" value="F:DNA binding"/>
    <property type="evidence" value="ECO:0007669"/>
    <property type="project" value="InterPro"/>
</dbReference>
<dbReference type="SMART" id="SM00530">
    <property type="entry name" value="HTH_XRE"/>
    <property type="match status" value="1"/>
</dbReference>
<reference evidence="2" key="1">
    <citation type="submission" date="2020-02" db="EMBL/GenBank/DDBJ databases">
        <authorList>
            <person name="Meier V. D."/>
        </authorList>
    </citation>
    <scope>NUCLEOTIDE SEQUENCE</scope>
    <source>
        <strain evidence="2">AVDCRST_MAG46</strain>
    </source>
</reference>
<protein>
    <recommendedName>
        <fullName evidence="1">HTH cro/C1-type domain-containing protein</fullName>
    </recommendedName>
</protein>
<dbReference type="InterPro" id="IPR010982">
    <property type="entry name" value="Lambda_DNA-bd_dom_sf"/>
</dbReference>
<evidence type="ECO:0000259" key="1">
    <source>
        <dbReference type="PROSITE" id="PS50943"/>
    </source>
</evidence>
<accession>A0A6J4MBW9</accession>
<gene>
    <name evidence="2" type="ORF">AVDCRST_MAG46-2825</name>
</gene>
<dbReference type="SUPFAM" id="SSF47413">
    <property type="entry name" value="lambda repressor-like DNA-binding domains"/>
    <property type="match status" value="1"/>
</dbReference>
<dbReference type="InterPro" id="IPR001387">
    <property type="entry name" value="Cro/C1-type_HTH"/>
</dbReference>
<dbReference type="EMBL" id="CADCUD010000194">
    <property type="protein sequence ID" value="CAA9354550.1"/>
    <property type="molecule type" value="Genomic_DNA"/>
</dbReference>
<feature type="domain" description="HTH cro/C1-type" evidence="1">
    <location>
        <begin position="22"/>
        <end position="72"/>
    </location>
</feature>
<sequence length="92" mass="9784">MAHPTHRFRPDDAFAAALRPTRVAAGVTQAQLARRLGVPTAAIARIEQGARKASVGEALVIAWELGTTVDALAGSWERPLVKAPPGRPRRIA</sequence>
<dbReference type="PROSITE" id="PS50943">
    <property type="entry name" value="HTH_CROC1"/>
    <property type="match status" value="1"/>
</dbReference>
<dbReference type="Gene3D" id="1.10.260.40">
    <property type="entry name" value="lambda repressor-like DNA-binding domains"/>
    <property type="match status" value="1"/>
</dbReference>
<dbReference type="AlphaFoldDB" id="A0A6J4MBW9"/>
<organism evidence="2">
    <name type="scientific">uncultured Nocardioidaceae bacterium</name>
    <dbReference type="NCBI Taxonomy" id="253824"/>
    <lineage>
        <taxon>Bacteria</taxon>
        <taxon>Bacillati</taxon>
        <taxon>Actinomycetota</taxon>
        <taxon>Actinomycetes</taxon>
        <taxon>Propionibacteriales</taxon>
        <taxon>Nocardioidaceae</taxon>
        <taxon>environmental samples</taxon>
    </lineage>
</organism>
<evidence type="ECO:0000313" key="2">
    <source>
        <dbReference type="EMBL" id="CAA9354550.1"/>
    </source>
</evidence>
<dbReference type="CDD" id="cd00093">
    <property type="entry name" value="HTH_XRE"/>
    <property type="match status" value="1"/>
</dbReference>
<name>A0A6J4MBW9_9ACTN</name>
<dbReference type="Pfam" id="PF13560">
    <property type="entry name" value="HTH_31"/>
    <property type="match status" value="1"/>
</dbReference>